<reference evidence="20 21" key="1">
    <citation type="submission" date="2014-12" db="EMBL/GenBank/DDBJ databases">
        <title>Draft genome sequences of 10 type strains of Lactococcus.</title>
        <authorList>
            <person name="Sun Z."/>
            <person name="Zhong Z."/>
            <person name="Liu W."/>
            <person name="Zhang W."/>
            <person name="Zhang H."/>
        </authorList>
    </citation>
    <scope>NUCLEOTIDE SEQUENCE [LARGE SCALE GENOMIC DNA]</scope>
    <source>
        <strain evidence="20 21">DSM 20686</strain>
    </source>
</reference>
<evidence type="ECO:0000256" key="7">
    <source>
        <dbReference type="ARBA" id="ARBA00022723"/>
    </source>
</evidence>
<keyword evidence="6 15" id="KW-0686">Riboflavin biosynthesis</keyword>
<evidence type="ECO:0000256" key="5">
    <source>
        <dbReference type="ARBA" id="ARBA00007417"/>
    </source>
</evidence>
<feature type="binding site" evidence="17">
    <location>
        <position position="218"/>
    </location>
    <ligand>
        <name>substrate</name>
    </ligand>
</feature>
<evidence type="ECO:0000313" key="20">
    <source>
        <dbReference type="EMBL" id="PCS07131.1"/>
    </source>
</evidence>
<evidence type="ECO:0000259" key="19">
    <source>
        <dbReference type="PROSITE" id="PS51747"/>
    </source>
</evidence>
<dbReference type="InterPro" id="IPR024072">
    <property type="entry name" value="DHFR-like_dom_sf"/>
</dbReference>
<dbReference type="InterPro" id="IPR050765">
    <property type="entry name" value="Riboflavin_Biosynth_HTPR"/>
</dbReference>
<evidence type="ECO:0000256" key="4">
    <source>
        <dbReference type="ARBA" id="ARBA00005259"/>
    </source>
</evidence>
<feature type="domain" description="CMP/dCMP-type deaminase" evidence="19">
    <location>
        <begin position="12"/>
        <end position="125"/>
    </location>
</feature>
<feature type="binding site" evidence="17">
    <location>
        <position position="211"/>
    </location>
    <ligand>
        <name>NADP(+)</name>
        <dbReference type="ChEBI" id="CHEBI:58349"/>
    </ligand>
</feature>
<dbReference type="SUPFAM" id="SSF53597">
    <property type="entry name" value="Dihydrofolate reductase-like"/>
    <property type="match status" value="1"/>
</dbReference>
<keyword evidence="12" id="KW-0511">Multifunctional enzyme</keyword>
<dbReference type="GO" id="GO:0008270">
    <property type="term" value="F:zinc ion binding"/>
    <property type="evidence" value="ECO:0007669"/>
    <property type="project" value="InterPro"/>
</dbReference>
<comment type="pathway">
    <text evidence="2 15">Cofactor biosynthesis; riboflavin biosynthesis; 5-amino-6-(D-ribitylamino)uracil from GTP: step 2/4.</text>
</comment>
<evidence type="ECO:0000256" key="8">
    <source>
        <dbReference type="ARBA" id="ARBA00022801"/>
    </source>
</evidence>
<comment type="similarity">
    <text evidence="5 15">In the C-terminal section; belongs to the HTP reductase family.</text>
</comment>
<evidence type="ECO:0000256" key="2">
    <source>
        <dbReference type="ARBA" id="ARBA00004882"/>
    </source>
</evidence>
<dbReference type="CDD" id="cd01284">
    <property type="entry name" value="Riboflavin_deaminase-reductase"/>
    <property type="match status" value="1"/>
</dbReference>
<evidence type="ECO:0000256" key="16">
    <source>
        <dbReference type="PIRSR" id="PIRSR006769-1"/>
    </source>
</evidence>
<comment type="catalytic activity">
    <reaction evidence="14 15">
        <text>2,5-diamino-6-hydroxy-4-(5-phosphoribosylamino)-pyrimidine + H2O + H(+) = 5-amino-6-(5-phospho-D-ribosylamino)uracil + NH4(+)</text>
        <dbReference type="Rhea" id="RHEA:21868"/>
        <dbReference type="ChEBI" id="CHEBI:15377"/>
        <dbReference type="ChEBI" id="CHEBI:15378"/>
        <dbReference type="ChEBI" id="CHEBI:28938"/>
        <dbReference type="ChEBI" id="CHEBI:58453"/>
        <dbReference type="ChEBI" id="CHEBI:58614"/>
        <dbReference type="EC" id="3.5.4.26"/>
    </reaction>
</comment>
<feature type="active site" description="Proton donor" evidence="16">
    <location>
        <position position="63"/>
    </location>
</feature>
<keyword evidence="9 15" id="KW-0862">Zinc</keyword>
<feature type="binding site" evidence="18">
    <location>
        <position position="95"/>
    </location>
    <ligand>
        <name>Zn(2+)</name>
        <dbReference type="ChEBI" id="CHEBI:29105"/>
        <note>catalytic</note>
    </ligand>
</feature>
<dbReference type="PROSITE" id="PS51747">
    <property type="entry name" value="CYT_DCMP_DEAMINASES_2"/>
    <property type="match status" value="1"/>
</dbReference>
<evidence type="ECO:0000256" key="9">
    <source>
        <dbReference type="ARBA" id="ARBA00022833"/>
    </source>
</evidence>
<dbReference type="PANTHER" id="PTHR38011:SF7">
    <property type="entry name" value="2,5-DIAMINO-6-RIBOSYLAMINO-4(3H)-PYRIMIDINONE 5'-PHOSPHATE REDUCTASE"/>
    <property type="match status" value="1"/>
</dbReference>
<dbReference type="GO" id="GO:0008703">
    <property type="term" value="F:5-amino-6-(5-phosphoribosylamino)uracil reductase activity"/>
    <property type="evidence" value="ECO:0007669"/>
    <property type="project" value="UniProtKB-EC"/>
</dbReference>
<dbReference type="InterPro" id="IPR011549">
    <property type="entry name" value="RibD_C"/>
</dbReference>
<comment type="catalytic activity">
    <reaction evidence="13 15">
        <text>5-amino-6-(5-phospho-D-ribitylamino)uracil + NADP(+) = 5-amino-6-(5-phospho-D-ribosylamino)uracil + NADPH + H(+)</text>
        <dbReference type="Rhea" id="RHEA:17845"/>
        <dbReference type="ChEBI" id="CHEBI:15378"/>
        <dbReference type="ChEBI" id="CHEBI:57783"/>
        <dbReference type="ChEBI" id="CHEBI:58349"/>
        <dbReference type="ChEBI" id="CHEBI:58421"/>
        <dbReference type="ChEBI" id="CHEBI:58453"/>
        <dbReference type="EC" id="1.1.1.193"/>
    </reaction>
</comment>
<dbReference type="GO" id="GO:0009231">
    <property type="term" value="P:riboflavin biosynthetic process"/>
    <property type="evidence" value="ECO:0007669"/>
    <property type="project" value="UniProtKB-UniPathway"/>
</dbReference>
<dbReference type="NCBIfam" id="TIGR00227">
    <property type="entry name" value="ribD_Cterm"/>
    <property type="match status" value="1"/>
</dbReference>
<dbReference type="PROSITE" id="PS00903">
    <property type="entry name" value="CYT_DCMP_DEAMINASES_1"/>
    <property type="match status" value="1"/>
</dbReference>
<evidence type="ECO:0000256" key="10">
    <source>
        <dbReference type="ARBA" id="ARBA00022857"/>
    </source>
</evidence>
<dbReference type="InterPro" id="IPR004794">
    <property type="entry name" value="Eubact_RibD"/>
</dbReference>
<feature type="binding site" evidence="17">
    <location>
        <position position="207"/>
    </location>
    <ligand>
        <name>NADP(+)</name>
        <dbReference type="ChEBI" id="CHEBI:58349"/>
    </ligand>
</feature>
<feature type="binding site" evidence="17">
    <location>
        <position position="165"/>
    </location>
    <ligand>
        <name>NADP(+)</name>
        <dbReference type="ChEBI" id="CHEBI:58349"/>
    </ligand>
</feature>
<evidence type="ECO:0000256" key="13">
    <source>
        <dbReference type="ARBA" id="ARBA00049861"/>
    </source>
</evidence>
<accession>A0A2A5S0X6</accession>
<dbReference type="GO" id="GO:0008835">
    <property type="term" value="F:diaminohydroxyphosphoribosylaminopyrimidine deaminase activity"/>
    <property type="evidence" value="ECO:0007669"/>
    <property type="project" value="UniProtKB-EC"/>
</dbReference>
<feature type="binding site" evidence="17">
    <location>
        <position position="232"/>
    </location>
    <ligand>
        <name>NADP(+)</name>
        <dbReference type="ChEBI" id="CHEBI:58349"/>
    </ligand>
</feature>
<keyword evidence="21" id="KW-1185">Reference proteome</keyword>
<dbReference type="FunFam" id="3.40.140.10:FF:000025">
    <property type="entry name" value="Riboflavin biosynthesis protein RibD"/>
    <property type="match status" value="1"/>
</dbReference>
<evidence type="ECO:0000256" key="12">
    <source>
        <dbReference type="ARBA" id="ARBA00023268"/>
    </source>
</evidence>
<dbReference type="Gene3D" id="3.40.430.10">
    <property type="entry name" value="Dihydrofolate Reductase, subunit A"/>
    <property type="match status" value="1"/>
</dbReference>
<dbReference type="AlphaFoldDB" id="A0A2A5S0X6"/>
<feature type="binding site" evidence="18">
    <location>
        <position position="86"/>
    </location>
    <ligand>
        <name>Zn(2+)</name>
        <dbReference type="ChEBI" id="CHEBI:29105"/>
        <note>catalytic</note>
    </ligand>
</feature>
<evidence type="ECO:0000256" key="15">
    <source>
        <dbReference type="PIRNR" id="PIRNR006769"/>
    </source>
</evidence>
<evidence type="ECO:0000256" key="17">
    <source>
        <dbReference type="PIRSR" id="PIRSR006769-2"/>
    </source>
</evidence>
<dbReference type="InterPro" id="IPR016193">
    <property type="entry name" value="Cytidine_deaminase-like"/>
</dbReference>
<dbReference type="InterPro" id="IPR002734">
    <property type="entry name" value="RibDG_C"/>
</dbReference>
<dbReference type="InterPro" id="IPR002125">
    <property type="entry name" value="CMP_dCMP_dom"/>
</dbReference>
<sequence>MGFLYVPKGGDLKEEKYMSLALQLAKQGSGWVNPNPLVGAVIVKNGRVIGKGYHRRYGDPHAEREALANCLSSPVGATLYVTLTPCCHQGKTPPCTEAIIQSGISRVVIGSADPNPLVGEKSLGLLANHGIEVVTGVLKSACDAINQGFFHYIQSLTPYVVMKYAMTMDGKIATVTGASKWITGEVARTKVHEDRQLYAAIMVGIGTILADDPSLTCRLADAHQPVRIICDSTLKTPRKARVVQTAKEVPTIIATCVTDRLRIAPYLKSGCQVVTLPKTEQGVDLNALMTYLGERQIDSVLLEGGQALNGAALEAQIVHRVQTYIAPIIFGGVTAKSPIGGRGVMLPSEAYHLSKPTVTRLGGDILLESEVQYVHGTH</sequence>
<feature type="binding site" evidence="17">
    <location>
        <position position="215"/>
    </location>
    <ligand>
        <name>substrate</name>
    </ligand>
</feature>
<dbReference type="UniPathway" id="UPA00275">
    <property type="reaction ID" value="UER00401"/>
</dbReference>
<keyword evidence="10 15" id="KW-0521">NADP</keyword>
<feature type="binding site" evidence="17">
    <location>
        <position position="303"/>
    </location>
    <ligand>
        <name>substrate</name>
    </ligand>
</feature>
<keyword evidence="11 15" id="KW-0560">Oxidoreductase</keyword>
<name>A0A2A5S0X6_9LACT</name>
<dbReference type="Proteomes" id="UP000242246">
    <property type="component" value="Unassembled WGS sequence"/>
</dbReference>
<comment type="pathway">
    <text evidence="3 15">Cofactor biosynthesis; riboflavin biosynthesis; 5-amino-6-(D-ribitylamino)uracil from GTP: step 3/4.</text>
</comment>
<dbReference type="STRING" id="1348632.GCA_001591745_00674"/>
<organism evidence="20 21">
    <name type="scientific">Pseudolactococcus plantarum</name>
    <dbReference type="NCBI Taxonomy" id="1365"/>
    <lineage>
        <taxon>Bacteria</taxon>
        <taxon>Bacillati</taxon>
        <taxon>Bacillota</taxon>
        <taxon>Bacilli</taxon>
        <taxon>Lactobacillales</taxon>
        <taxon>Streptococcaceae</taxon>
        <taxon>Pseudolactococcus</taxon>
    </lineage>
</organism>
<evidence type="ECO:0000313" key="21">
    <source>
        <dbReference type="Proteomes" id="UP000242246"/>
    </source>
</evidence>
<feature type="binding site" evidence="17">
    <location>
        <begin position="305"/>
        <end position="311"/>
    </location>
    <ligand>
        <name>NADP(+)</name>
        <dbReference type="ChEBI" id="CHEBI:58349"/>
    </ligand>
</feature>
<feature type="binding site" evidence="17">
    <location>
        <position position="181"/>
    </location>
    <ligand>
        <name>NADP(+)</name>
        <dbReference type="ChEBI" id="CHEBI:58349"/>
    </ligand>
</feature>
<feature type="binding site" evidence="18">
    <location>
        <position position="61"/>
    </location>
    <ligand>
        <name>Zn(2+)</name>
        <dbReference type="ChEBI" id="CHEBI:29105"/>
        <note>catalytic</note>
    </ligand>
</feature>
<dbReference type="EC" id="1.1.1.193" evidence="15"/>
<dbReference type="NCBIfam" id="TIGR00326">
    <property type="entry name" value="eubact_ribD"/>
    <property type="match status" value="1"/>
</dbReference>
<dbReference type="Pfam" id="PF00383">
    <property type="entry name" value="dCMP_cyt_deam_1"/>
    <property type="match status" value="1"/>
</dbReference>
<evidence type="ECO:0000256" key="1">
    <source>
        <dbReference type="ARBA" id="ARBA00002151"/>
    </source>
</evidence>
<protein>
    <recommendedName>
        <fullName evidence="15">Riboflavin biosynthesis protein RibD</fullName>
    </recommendedName>
    <domain>
        <recommendedName>
            <fullName evidence="15">Diaminohydroxyphosphoribosylaminopyrimidine deaminase</fullName>
            <shortName evidence="15">DRAP deaminase</shortName>
            <ecNumber evidence="15">3.5.4.26</ecNumber>
        </recommendedName>
        <alternativeName>
            <fullName evidence="15">Riboflavin-specific deaminase</fullName>
        </alternativeName>
    </domain>
    <domain>
        <recommendedName>
            <fullName evidence="15">5-amino-6-(5-phosphoribosylamino)uracil reductase</fullName>
            <ecNumber evidence="15">1.1.1.193</ecNumber>
        </recommendedName>
        <alternativeName>
            <fullName evidence="15">HTP reductase</fullName>
        </alternativeName>
    </domain>
</protein>
<evidence type="ECO:0000256" key="6">
    <source>
        <dbReference type="ARBA" id="ARBA00022619"/>
    </source>
</evidence>
<dbReference type="EC" id="3.5.4.26" evidence="15"/>
<evidence type="ECO:0000256" key="3">
    <source>
        <dbReference type="ARBA" id="ARBA00004910"/>
    </source>
</evidence>
<evidence type="ECO:0000256" key="18">
    <source>
        <dbReference type="PIRSR" id="PIRSR006769-3"/>
    </source>
</evidence>
<evidence type="ECO:0000256" key="14">
    <source>
        <dbReference type="ARBA" id="ARBA00049886"/>
    </source>
</evidence>
<keyword evidence="7 15" id="KW-0479">Metal-binding</keyword>
<feature type="binding site" evidence="17">
    <location>
        <position position="195"/>
    </location>
    <ligand>
        <name>NADP(+)</name>
        <dbReference type="ChEBI" id="CHEBI:58349"/>
    </ligand>
</feature>
<gene>
    <name evidence="20" type="ORF">RU87_GL001184</name>
</gene>
<feature type="binding site" evidence="17">
    <location>
        <position position="179"/>
    </location>
    <ligand>
        <name>substrate</name>
    </ligand>
</feature>
<proteinExistence type="inferred from homology"/>
<dbReference type="Gene3D" id="3.40.140.10">
    <property type="entry name" value="Cytidine Deaminase, domain 2"/>
    <property type="match status" value="1"/>
</dbReference>
<dbReference type="EMBL" id="JXJX01000005">
    <property type="protein sequence ID" value="PCS07131.1"/>
    <property type="molecule type" value="Genomic_DNA"/>
</dbReference>
<comment type="similarity">
    <text evidence="4 15">In the N-terminal section; belongs to the cytidine and deoxycytidylate deaminase family.</text>
</comment>
<keyword evidence="8 15" id="KW-0378">Hydrolase</keyword>
<dbReference type="GO" id="GO:0050661">
    <property type="term" value="F:NADP binding"/>
    <property type="evidence" value="ECO:0007669"/>
    <property type="project" value="InterPro"/>
</dbReference>
<comment type="caution">
    <text evidence="20">The sequence shown here is derived from an EMBL/GenBank/DDBJ whole genome shotgun (WGS) entry which is preliminary data.</text>
</comment>
<dbReference type="PIRSF" id="PIRSF006769">
    <property type="entry name" value="RibD"/>
    <property type="match status" value="1"/>
</dbReference>
<comment type="function">
    <text evidence="1 15">Converts 2,5-diamino-6-(ribosylamino)-4(3h)-pyrimidinone 5'-phosphate into 5-amino-6-(ribosylamino)-2,4(1h,3h)-pyrimidinedione 5'-phosphate.</text>
</comment>
<dbReference type="InterPro" id="IPR016192">
    <property type="entry name" value="APOBEC/CMP_deaminase_Zn-bd"/>
</dbReference>
<dbReference type="SUPFAM" id="SSF53927">
    <property type="entry name" value="Cytidine deaminase-like"/>
    <property type="match status" value="1"/>
</dbReference>
<dbReference type="Pfam" id="PF01872">
    <property type="entry name" value="RibD_C"/>
    <property type="match status" value="1"/>
</dbReference>
<evidence type="ECO:0000256" key="11">
    <source>
        <dbReference type="ARBA" id="ARBA00023002"/>
    </source>
</evidence>
<dbReference type="PANTHER" id="PTHR38011">
    <property type="entry name" value="DIHYDROFOLATE REDUCTASE FAMILY PROTEIN (AFU_ORTHOLOGUE AFUA_8G06820)"/>
    <property type="match status" value="1"/>
</dbReference>
<comment type="cofactor">
    <cofactor evidence="15 18">
        <name>Zn(2+)</name>
        <dbReference type="ChEBI" id="CHEBI:29105"/>
    </cofactor>
    <text evidence="15 18">Binds 1 zinc ion.</text>
</comment>